<comment type="similarity">
    <text evidence="1 4">Belongs to the short-chain dehydrogenases/reductases (SDR) family.</text>
</comment>
<dbReference type="KEGG" id="pce:PECL_1639"/>
<dbReference type="PRINTS" id="PR00081">
    <property type="entry name" value="GDHRDH"/>
</dbReference>
<evidence type="ECO:0000256" key="1">
    <source>
        <dbReference type="ARBA" id="ARBA00006484"/>
    </source>
</evidence>
<dbReference type="InterPro" id="IPR036291">
    <property type="entry name" value="NAD(P)-bd_dom_sf"/>
</dbReference>
<dbReference type="Proteomes" id="UP000005444">
    <property type="component" value="Chromosome"/>
</dbReference>
<evidence type="ECO:0000256" key="3">
    <source>
        <dbReference type="ARBA" id="ARBA00071493"/>
    </source>
</evidence>
<dbReference type="GO" id="GO:0016491">
    <property type="term" value="F:oxidoreductase activity"/>
    <property type="evidence" value="ECO:0007669"/>
    <property type="project" value="UniProtKB-KW"/>
</dbReference>
<dbReference type="STRING" id="701521.PECL_1639"/>
<dbReference type="PATRIC" id="fig|701521.8.peg.1540"/>
<dbReference type="InterPro" id="IPR002347">
    <property type="entry name" value="SDR_fam"/>
</dbReference>
<dbReference type="HOGENOM" id="CLU_010194_44_0_9"/>
<dbReference type="RefSeq" id="WP_014216050.1">
    <property type="nucleotide sequence ID" value="NC_016605.1"/>
</dbReference>
<dbReference type="PANTHER" id="PTHR24320">
    <property type="entry name" value="RETINOL DEHYDROGENASE"/>
    <property type="match status" value="1"/>
</dbReference>
<gene>
    <name evidence="5" type="ordered locus">PECL_1639</name>
</gene>
<evidence type="ECO:0000313" key="6">
    <source>
        <dbReference type="Proteomes" id="UP000005444"/>
    </source>
</evidence>
<evidence type="ECO:0000256" key="4">
    <source>
        <dbReference type="RuleBase" id="RU000363"/>
    </source>
</evidence>
<dbReference type="AlphaFoldDB" id="G8PAY8"/>
<dbReference type="PROSITE" id="PS00061">
    <property type="entry name" value="ADH_SHORT"/>
    <property type="match status" value="1"/>
</dbReference>
<dbReference type="InterPro" id="IPR020904">
    <property type="entry name" value="Sc_DH/Rdtase_CS"/>
</dbReference>
<evidence type="ECO:0000313" key="5">
    <source>
        <dbReference type="EMBL" id="AEV95856.1"/>
    </source>
</evidence>
<dbReference type="SUPFAM" id="SSF51735">
    <property type="entry name" value="NAD(P)-binding Rossmann-fold domains"/>
    <property type="match status" value="1"/>
</dbReference>
<dbReference type="PANTHER" id="PTHR24320:SF227">
    <property type="entry name" value="RETINOL DEHYDROGENASE 11"/>
    <property type="match status" value="1"/>
</dbReference>
<reference evidence="5 6" key="1">
    <citation type="journal article" date="2012" name="J. Bacteriol.">
        <title>Complete Genome Sequence of the Beer Spoilage Organism Pediococcus claussenii ATCC BAA-344T.</title>
        <authorList>
            <person name="Pittet V."/>
            <person name="Abegunde T."/>
            <person name="Marfleet T."/>
            <person name="Haakensen M."/>
            <person name="Morrow K."/>
            <person name="Jayaprakash T."/>
            <person name="Schroeder K."/>
            <person name="Trost B."/>
            <person name="Byrns S."/>
            <person name="Bergsveinson J."/>
            <person name="Kusalik A."/>
            <person name="Ziola B."/>
        </authorList>
    </citation>
    <scope>NUCLEOTIDE SEQUENCE [LARGE SCALE GENOMIC DNA]</scope>
    <source>
        <strain evidence="5 6">ATCC BAA-344</strain>
    </source>
</reference>
<dbReference type="EMBL" id="CP003137">
    <property type="protein sequence ID" value="AEV95856.1"/>
    <property type="molecule type" value="Genomic_DNA"/>
</dbReference>
<dbReference type="Gene3D" id="3.40.50.720">
    <property type="entry name" value="NAD(P)-binding Rossmann-like Domain"/>
    <property type="match status" value="1"/>
</dbReference>
<keyword evidence="6" id="KW-1185">Reference proteome</keyword>
<dbReference type="Pfam" id="PF00106">
    <property type="entry name" value="adh_short"/>
    <property type="match status" value="1"/>
</dbReference>
<protein>
    <recommendedName>
        <fullName evidence="3">Probable oxidoreductase</fullName>
    </recommendedName>
</protein>
<dbReference type="FunFam" id="3.40.50.720:FF:000594">
    <property type="entry name" value="Short-chain oxidoreductase"/>
    <property type="match status" value="1"/>
</dbReference>
<organism evidence="5 6">
    <name type="scientific">Pediococcus claussenii (strain ATCC BAA-344 / DSM 14800 / JCM 18046 / KCTC 3811 / LMG 21948 / P06)</name>
    <dbReference type="NCBI Taxonomy" id="701521"/>
    <lineage>
        <taxon>Bacteria</taxon>
        <taxon>Bacillati</taxon>
        <taxon>Bacillota</taxon>
        <taxon>Bacilli</taxon>
        <taxon>Lactobacillales</taxon>
        <taxon>Lactobacillaceae</taxon>
        <taxon>Pediococcus</taxon>
    </lineage>
</organism>
<name>G8PAY8_PEDCP</name>
<proteinExistence type="inferred from homology"/>
<keyword evidence="2" id="KW-0560">Oxidoreductase</keyword>
<dbReference type="eggNOG" id="COG1028">
    <property type="taxonomic scope" value="Bacteria"/>
</dbReference>
<sequence length="330" mass="36198">MSTRIISDFNADSTAEEVANGIDLSGKQVIITGAASGIGTETARVMLLHGAKVTLAVRDIEKGQVVARKLSSETKNKNVYVAELDLNDPNSIVDFVKSWKEPLDILINNAGVMNVPTLKLSPSGYEMQFSTNYLGHFALAYGLHNALARVHGRIVSVSSSAHLHSDIDWNDINFKLREYQPEIAYAQSKTAVNLFTVGVSHFWEKDGITANALMPGGIMTNLQRYVPKIVLEKMGATEKEGTLINTSNGWKTMSQGAATTIFVATSPLLNGVSGRYFENSNEVIANTGNSGSYGVAEYSLNMQSAIKLWRRFEPIVKKWYQRSSSDRKKV</sequence>
<evidence type="ECO:0000256" key="2">
    <source>
        <dbReference type="ARBA" id="ARBA00023002"/>
    </source>
</evidence>
<dbReference type="PRINTS" id="PR00080">
    <property type="entry name" value="SDRFAMILY"/>
</dbReference>
<accession>G8PAY8</accession>